<proteinExistence type="predicted"/>
<feature type="transmembrane region" description="Helical" evidence="1">
    <location>
        <begin position="50"/>
        <end position="72"/>
    </location>
</feature>
<dbReference type="Pfam" id="PF15054">
    <property type="entry name" value="DUF4535"/>
    <property type="match status" value="1"/>
</dbReference>
<organism evidence="2 3">
    <name type="scientific">Lynx canadensis</name>
    <name type="common">Canada lynx</name>
    <name type="synonym">Felis canadensis</name>
    <dbReference type="NCBI Taxonomy" id="61383"/>
    <lineage>
        <taxon>Eukaryota</taxon>
        <taxon>Metazoa</taxon>
        <taxon>Chordata</taxon>
        <taxon>Craniata</taxon>
        <taxon>Vertebrata</taxon>
        <taxon>Euteleostomi</taxon>
        <taxon>Mammalia</taxon>
        <taxon>Eutheria</taxon>
        <taxon>Laurasiatheria</taxon>
        <taxon>Carnivora</taxon>
        <taxon>Feliformia</taxon>
        <taxon>Felidae</taxon>
        <taxon>Felinae</taxon>
        <taxon>Lynx</taxon>
    </lineage>
</organism>
<sequence length="132" mass="14879">MEVVRGQGESRVDLLSATIYSHFCMLLNVLGEYFYVILQKETVSHYLALGWTRGSLTVLSSLDCCLYSLVWYQVAQNFVSSVTLPVLLFQLGFTFGNVVGMYLAQNYDIPNLAKKLEEIKKDLDAKKKPPSS</sequence>
<protein>
    <submittedName>
        <fullName evidence="2">Short transmembrane mitochondrial protein 1</fullName>
    </submittedName>
</protein>
<feature type="transmembrane region" description="Helical" evidence="1">
    <location>
        <begin position="84"/>
        <end position="104"/>
    </location>
</feature>
<evidence type="ECO:0000313" key="2">
    <source>
        <dbReference type="Ensembl" id="ENSLCNP00005020060.1"/>
    </source>
</evidence>
<keyword evidence="3" id="KW-1185">Reference proteome</keyword>
<gene>
    <name evidence="2" type="primary">STMP1</name>
</gene>
<dbReference type="PANTHER" id="PTHR47709:SF2">
    <property type="entry name" value="SHORT TRANSMEMBRANE MITOCHONDRIAL PROTEIN 1"/>
    <property type="match status" value="1"/>
</dbReference>
<reference evidence="2" key="1">
    <citation type="submission" date="2025-08" db="UniProtKB">
        <authorList>
            <consortium name="Ensembl"/>
        </authorList>
    </citation>
    <scope>IDENTIFICATION</scope>
</reference>
<dbReference type="InterPro" id="IPR027854">
    <property type="entry name" value="STMP1"/>
</dbReference>
<accession>A0A667H1V5</accession>
<reference evidence="2" key="2">
    <citation type="submission" date="2025-09" db="UniProtKB">
        <authorList>
            <consortium name="Ensembl"/>
        </authorList>
    </citation>
    <scope>IDENTIFICATION</scope>
</reference>
<dbReference type="Ensembl" id="ENSLCNT00005022456.1">
    <property type="protein sequence ID" value="ENSLCNP00005020060.1"/>
    <property type="gene ID" value="ENSLCNG00005013103.1"/>
</dbReference>
<keyword evidence="1" id="KW-1133">Transmembrane helix</keyword>
<feature type="transmembrane region" description="Helical" evidence="1">
    <location>
        <begin position="19"/>
        <end position="38"/>
    </location>
</feature>
<keyword evidence="1" id="KW-0472">Membrane</keyword>
<name>A0A667H1V5_LYNCA</name>
<dbReference type="Proteomes" id="UP000472241">
    <property type="component" value="Unplaced"/>
</dbReference>
<evidence type="ECO:0000313" key="3">
    <source>
        <dbReference type="Proteomes" id="UP000472241"/>
    </source>
</evidence>
<dbReference type="PANTHER" id="PTHR47709">
    <property type="entry name" value="SHORT TRANSMEMBRANE MITOCHONDRIAL PROTEIN 1"/>
    <property type="match status" value="1"/>
</dbReference>
<keyword evidence="1" id="KW-0812">Transmembrane</keyword>
<evidence type="ECO:0000256" key="1">
    <source>
        <dbReference type="SAM" id="Phobius"/>
    </source>
</evidence>
<dbReference type="AlphaFoldDB" id="A0A667H1V5"/>